<dbReference type="Gene3D" id="2.70.70.10">
    <property type="entry name" value="Glucose Permease (Domain IIA)"/>
    <property type="match status" value="1"/>
</dbReference>
<protein>
    <submittedName>
        <fullName evidence="2">M23 family metallopeptidase</fullName>
    </submittedName>
</protein>
<dbReference type="PANTHER" id="PTHR21666">
    <property type="entry name" value="PEPTIDASE-RELATED"/>
    <property type="match status" value="1"/>
</dbReference>
<dbReference type="CDD" id="cd12797">
    <property type="entry name" value="M23_peptidase"/>
    <property type="match status" value="1"/>
</dbReference>
<name>A0ABX8FG61_9BACI</name>
<sequence length="228" mass="23907">MTMKFRLSSEFGELSPVRNWQPHSGIDLAMPEGTPLRSLGAGVVDRVFTSGDSIGKGLSVKLDDGSRTIYGHMSEVKAQVGDKVNAGQLIGLSGNTGNSTAPHLHFGLKDAEGNVLDPTPFAEPLANISGDHVAPGLIPTLMSNHDSQGLLSRFFWSTGIREKTGEILTEVALGALDVVADLLAGFTLVGSAIMILLKIGGWRDGGRWAGVLVVANILLRALLNNGGA</sequence>
<dbReference type="PANTHER" id="PTHR21666:SF270">
    <property type="entry name" value="MUREIN HYDROLASE ACTIVATOR ENVC"/>
    <property type="match status" value="1"/>
</dbReference>
<dbReference type="InterPro" id="IPR011055">
    <property type="entry name" value="Dup_hybrid_motif"/>
</dbReference>
<dbReference type="InterPro" id="IPR016047">
    <property type="entry name" value="M23ase_b-sheet_dom"/>
</dbReference>
<evidence type="ECO:0000313" key="3">
    <source>
        <dbReference type="Proteomes" id="UP000679247"/>
    </source>
</evidence>
<proteinExistence type="predicted"/>
<dbReference type="Pfam" id="PF01551">
    <property type="entry name" value="Peptidase_M23"/>
    <property type="match status" value="1"/>
</dbReference>
<feature type="domain" description="M23ase beta-sheet core" evidence="1">
    <location>
        <begin position="22"/>
        <end position="117"/>
    </location>
</feature>
<accession>A0ABX8FG61</accession>
<organism evidence="2 3">
    <name type="scientific">Cytobacillus gottheilii</name>
    <dbReference type="NCBI Taxonomy" id="859144"/>
    <lineage>
        <taxon>Bacteria</taxon>
        <taxon>Bacillati</taxon>
        <taxon>Bacillota</taxon>
        <taxon>Bacilli</taxon>
        <taxon>Bacillales</taxon>
        <taxon>Bacillaceae</taxon>
        <taxon>Cytobacillus</taxon>
    </lineage>
</organism>
<dbReference type="SUPFAM" id="SSF51261">
    <property type="entry name" value="Duplicated hybrid motif"/>
    <property type="match status" value="1"/>
</dbReference>
<keyword evidence="3" id="KW-1185">Reference proteome</keyword>
<evidence type="ECO:0000259" key="1">
    <source>
        <dbReference type="Pfam" id="PF01551"/>
    </source>
</evidence>
<evidence type="ECO:0000313" key="2">
    <source>
        <dbReference type="EMBL" id="QVY63008.1"/>
    </source>
</evidence>
<dbReference type="EMBL" id="CP071709">
    <property type="protein sequence ID" value="QVY63008.1"/>
    <property type="molecule type" value="Genomic_DNA"/>
</dbReference>
<reference evidence="2 3" key="1">
    <citation type="submission" date="2021-03" db="EMBL/GenBank/DDBJ databases">
        <title>The first data on the complete genome of the tetrodotoxin-producing bacterium.</title>
        <authorList>
            <person name="Melnikova D.I."/>
            <person name="Nijland R."/>
            <person name="Magarlamov T.Y."/>
        </authorList>
    </citation>
    <scope>NUCLEOTIDE SEQUENCE [LARGE SCALE GENOMIC DNA]</scope>
    <source>
        <strain evidence="2 3">1839</strain>
    </source>
</reference>
<gene>
    <name evidence="2" type="ORF">J1899_08190</name>
</gene>
<dbReference type="Proteomes" id="UP000679247">
    <property type="component" value="Chromosome"/>
</dbReference>
<dbReference type="InterPro" id="IPR050570">
    <property type="entry name" value="Cell_wall_metabolism_enzyme"/>
</dbReference>